<keyword evidence="3" id="KW-1185">Reference proteome</keyword>
<evidence type="ECO:0000259" key="1">
    <source>
        <dbReference type="Pfam" id="PF01593"/>
    </source>
</evidence>
<gene>
    <name evidence="2" type="primary">pds</name>
    <name evidence="2" type="ORF">Pla111_04840</name>
</gene>
<accession>A0A5C5WF39</accession>
<dbReference type="InterPro" id="IPR002937">
    <property type="entry name" value="Amino_oxidase"/>
</dbReference>
<dbReference type="Gene3D" id="1.10.3110.10">
    <property type="entry name" value="protoporphyrinogen ix oxidase, domain 3"/>
    <property type="match status" value="1"/>
</dbReference>
<evidence type="ECO:0000313" key="2">
    <source>
        <dbReference type="EMBL" id="TWT48709.1"/>
    </source>
</evidence>
<name>A0A5C5WF39_9BACT</name>
<proteinExistence type="predicted"/>
<keyword evidence="2" id="KW-0560">Oxidoreductase</keyword>
<dbReference type="Gene3D" id="3.90.660.20">
    <property type="entry name" value="Protoporphyrinogen oxidase, mitochondrial, domain 2"/>
    <property type="match status" value="1"/>
</dbReference>
<dbReference type="InterPro" id="IPR036188">
    <property type="entry name" value="FAD/NAD-bd_sf"/>
</dbReference>
<evidence type="ECO:0000313" key="3">
    <source>
        <dbReference type="Proteomes" id="UP000318995"/>
    </source>
</evidence>
<dbReference type="PANTHER" id="PTHR42923">
    <property type="entry name" value="PROTOPORPHYRINOGEN OXIDASE"/>
    <property type="match status" value="1"/>
</dbReference>
<dbReference type="RefSeq" id="WP_146570980.1">
    <property type="nucleotide sequence ID" value="NZ_SJPH01000001.1"/>
</dbReference>
<dbReference type="Pfam" id="PF01593">
    <property type="entry name" value="Amino_oxidase"/>
    <property type="match status" value="1"/>
</dbReference>
<dbReference type="InterPro" id="IPR050464">
    <property type="entry name" value="Zeta_carotene_desat/Oxidored"/>
</dbReference>
<dbReference type="SUPFAM" id="SSF51905">
    <property type="entry name" value="FAD/NAD(P)-binding domain"/>
    <property type="match status" value="1"/>
</dbReference>
<organism evidence="2 3">
    <name type="scientific">Botrimarina hoheduenensis</name>
    <dbReference type="NCBI Taxonomy" id="2528000"/>
    <lineage>
        <taxon>Bacteria</taxon>
        <taxon>Pseudomonadati</taxon>
        <taxon>Planctomycetota</taxon>
        <taxon>Planctomycetia</taxon>
        <taxon>Pirellulales</taxon>
        <taxon>Lacipirellulaceae</taxon>
        <taxon>Botrimarina</taxon>
    </lineage>
</organism>
<comment type="caution">
    <text evidence="2">The sequence shown here is derived from an EMBL/GenBank/DDBJ whole genome shotgun (WGS) entry which is preliminary data.</text>
</comment>
<feature type="domain" description="Amine oxidase" evidence="1">
    <location>
        <begin position="24"/>
        <end position="419"/>
    </location>
</feature>
<dbReference type="GO" id="GO:0016491">
    <property type="term" value="F:oxidoreductase activity"/>
    <property type="evidence" value="ECO:0007669"/>
    <property type="project" value="UniProtKB-KW"/>
</dbReference>
<dbReference type="EMBL" id="SJPH01000001">
    <property type="protein sequence ID" value="TWT48709.1"/>
    <property type="molecule type" value="Genomic_DNA"/>
</dbReference>
<dbReference type="Gene3D" id="3.50.50.60">
    <property type="entry name" value="FAD/NAD(P)-binding domain"/>
    <property type="match status" value="1"/>
</dbReference>
<protein>
    <submittedName>
        <fullName evidence="2">15-cis-phytoene desaturase</fullName>
        <ecNumber evidence="2">1.3.5.5</ecNumber>
    </submittedName>
</protein>
<sequence length="471" mass="52247">MSKTPTPLKRDAPHWAVVGGGMLGMTLAHELCKQGVRVTLLEAAPELGGLAAAWTLQDEETGRTVTWDRHYHVTLLSDTRLRALLEEIGLAEDMRWVETKTGFYSGGKMHSMSSTLEFLNFPPLTLIEKFRLGMTIFGASKIKNWSRLEKIPVADWLRKWSGRGAFEKIWLPLLKAKLGETYETTSAAFIWAHINRMYAARRSGMKKEMFGYVRGGYPRLLDRMAEVLRDNGVEIRTAAPVTSAYARPGGGVVVETDTQTLTFDNVAFTTPSPIIARAVGDLSADEQERHNGVSYLGIVCASLLLKKPITEYYVTNITDGWVPLTAVIEMTTIVDPAELGGRSLVYLPKYVPANDPLFERSDDELRAEWLAALEKMHPHFSREDVVAMRFSRVRSVMALPTLNYSQRLPPMATSVSGIFAVNSAQILKGNLNVNETIQVADEAIAGPLAAALRQQQTHITAEDRQLQSIGT</sequence>
<dbReference type="Proteomes" id="UP000318995">
    <property type="component" value="Unassembled WGS sequence"/>
</dbReference>
<dbReference type="PANTHER" id="PTHR42923:SF46">
    <property type="entry name" value="AMINE OXIDASE"/>
    <property type="match status" value="1"/>
</dbReference>
<reference evidence="2 3" key="1">
    <citation type="submission" date="2019-02" db="EMBL/GenBank/DDBJ databases">
        <title>Deep-cultivation of Planctomycetes and their phenomic and genomic characterization uncovers novel biology.</title>
        <authorList>
            <person name="Wiegand S."/>
            <person name="Jogler M."/>
            <person name="Boedeker C."/>
            <person name="Pinto D."/>
            <person name="Vollmers J."/>
            <person name="Rivas-Marin E."/>
            <person name="Kohn T."/>
            <person name="Peeters S.H."/>
            <person name="Heuer A."/>
            <person name="Rast P."/>
            <person name="Oberbeckmann S."/>
            <person name="Bunk B."/>
            <person name="Jeske O."/>
            <person name="Meyerdierks A."/>
            <person name="Storesund J.E."/>
            <person name="Kallscheuer N."/>
            <person name="Luecker S."/>
            <person name="Lage O.M."/>
            <person name="Pohl T."/>
            <person name="Merkel B.J."/>
            <person name="Hornburger P."/>
            <person name="Mueller R.-W."/>
            <person name="Bruemmer F."/>
            <person name="Labrenz M."/>
            <person name="Spormann A.M."/>
            <person name="Op Den Camp H."/>
            <person name="Overmann J."/>
            <person name="Amann R."/>
            <person name="Jetten M.S.M."/>
            <person name="Mascher T."/>
            <person name="Medema M.H."/>
            <person name="Devos D.P."/>
            <person name="Kaster A.-K."/>
            <person name="Ovreas L."/>
            <person name="Rohde M."/>
            <person name="Galperin M.Y."/>
            <person name="Jogler C."/>
        </authorList>
    </citation>
    <scope>NUCLEOTIDE SEQUENCE [LARGE SCALE GENOMIC DNA]</scope>
    <source>
        <strain evidence="2 3">Pla111</strain>
    </source>
</reference>
<dbReference type="AlphaFoldDB" id="A0A5C5WF39"/>
<dbReference type="EC" id="1.3.5.5" evidence="2"/>
<dbReference type="OrthoDB" id="9803192at2"/>
<dbReference type="NCBIfam" id="NF005560">
    <property type="entry name" value="PRK07233.1"/>
    <property type="match status" value="1"/>
</dbReference>